<protein>
    <submittedName>
        <fullName evidence="2">GNAT family N-acetyltransferase</fullName>
    </submittedName>
</protein>
<feature type="domain" description="N-acetyltransferase" evidence="1">
    <location>
        <begin position="3"/>
        <end position="157"/>
    </location>
</feature>
<gene>
    <name evidence="2" type="ORF">MQP27_39325</name>
</gene>
<dbReference type="SUPFAM" id="SSF55729">
    <property type="entry name" value="Acyl-CoA N-acyltransferases (Nat)"/>
    <property type="match status" value="1"/>
</dbReference>
<comment type="caution">
    <text evidence="2">The sequence shown here is derived from an EMBL/GenBank/DDBJ whole genome shotgun (WGS) entry which is preliminary data.</text>
</comment>
<evidence type="ECO:0000313" key="3">
    <source>
        <dbReference type="Proteomes" id="UP001165269"/>
    </source>
</evidence>
<dbReference type="PANTHER" id="PTHR43328">
    <property type="entry name" value="ACETYLTRANSFERASE-RELATED"/>
    <property type="match status" value="1"/>
</dbReference>
<sequence>MDVVLREVHDSDLPVFFRQMNDPEALHMAAFTAKDPADRDAFEAHWKRIRASEAVLRTILADGDVVGSAAVYGEPGEREVTYWVDRAYWGRGVATAALRGLLAEVPERPMYARAAADNTASRRVLEKCGFRITATATGFANARGAEIDEVVLTLKAEDG</sequence>
<dbReference type="Proteomes" id="UP001165269">
    <property type="component" value="Unassembled WGS sequence"/>
</dbReference>
<dbReference type="RefSeq" id="WP_242774419.1">
    <property type="nucleotide sequence ID" value="NZ_JALDAY010000014.1"/>
</dbReference>
<accession>A0ABS9YIX4</accession>
<dbReference type="PANTHER" id="PTHR43328:SF1">
    <property type="entry name" value="N-ACETYLTRANSFERASE DOMAIN-CONTAINING PROTEIN"/>
    <property type="match status" value="1"/>
</dbReference>
<dbReference type="PROSITE" id="PS51186">
    <property type="entry name" value="GNAT"/>
    <property type="match status" value="1"/>
</dbReference>
<dbReference type="Gene3D" id="3.40.630.30">
    <property type="match status" value="1"/>
</dbReference>
<reference evidence="2" key="1">
    <citation type="submission" date="2022-03" db="EMBL/GenBank/DDBJ databases">
        <title>Streptomyces 7R015 and 7R016 isolated from Barleria lupulina in Thailand.</title>
        <authorList>
            <person name="Kanchanasin P."/>
            <person name="Phongsopitanun W."/>
            <person name="Tanasupawat S."/>
        </authorList>
    </citation>
    <scope>NUCLEOTIDE SEQUENCE</scope>
    <source>
        <strain evidence="2">7R015</strain>
    </source>
</reference>
<evidence type="ECO:0000259" key="1">
    <source>
        <dbReference type="PROSITE" id="PS51186"/>
    </source>
</evidence>
<dbReference type="Pfam" id="PF13302">
    <property type="entry name" value="Acetyltransf_3"/>
    <property type="match status" value="1"/>
</dbReference>
<dbReference type="EMBL" id="JALDAY010000014">
    <property type="protein sequence ID" value="MCI3277134.1"/>
    <property type="molecule type" value="Genomic_DNA"/>
</dbReference>
<proteinExistence type="predicted"/>
<name>A0ABS9YIX4_9ACTN</name>
<organism evidence="2 3">
    <name type="scientific">Streptomyces cylindrosporus</name>
    <dbReference type="NCBI Taxonomy" id="2927583"/>
    <lineage>
        <taxon>Bacteria</taxon>
        <taxon>Bacillati</taxon>
        <taxon>Actinomycetota</taxon>
        <taxon>Actinomycetes</taxon>
        <taxon>Kitasatosporales</taxon>
        <taxon>Streptomycetaceae</taxon>
        <taxon>Streptomyces</taxon>
    </lineage>
</organism>
<keyword evidence="3" id="KW-1185">Reference proteome</keyword>
<dbReference type="InterPro" id="IPR000182">
    <property type="entry name" value="GNAT_dom"/>
</dbReference>
<evidence type="ECO:0000313" key="2">
    <source>
        <dbReference type="EMBL" id="MCI3277134.1"/>
    </source>
</evidence>
<dbReference type="InterPro" id="IPR016181">
    <property type="entry name" value="Acyl_CoA_acyltransferase"/>
</dbReference>
<dbReference type="CDD" id="cd04301">
    <property type="entry name" value="NAT_SF"/>
    <property type="match status" value="1"/>
</dbReference>